<gene>
    <name evidence="2" type="ORF">Snoj_14530</name>
</gene>
<comment type="caution">
    <text evidence="2">The sequence shown here is derived from an EMBL/GenBank/DDBJ whole genome shotgun (WGS) entry which is preliminary data.</text>
</comment>
<feature type="region of interest" description="Disordered" evidence="1">
    <location>
        <begin position="67"/>
        <end position="141"/>
    </location>
</feature>
<evidence type="ECO:0000256" key="1">
    <source>
        <dbReference type="SAM" id="MobiDB-lite"/>
    </source>
</evidence>
<sequence length="179" mass="18644">MSGPGQVLVRSRLRANTARICTPLPDPGGGVLRETGGPGGAPYGTGPARPGLVAHRPAHARTARWHIAGHTPGPPGGAPYGTHGPAPAPAPAAHRTAPQNTRPHGPTAAGRTAPPRQPTRLPRPDGVRMKQPGPVPYVRDRAGLFPGVQRPLTRAIRPTTKGVKSAWITRAALRPTREC</sequence>
<protein>
    <submittedName>
        <fullName evidence="2">Uncharacterized protein</fullName>
    </submittedName>
</protein>
<feature type="region of interest" description="Disordered" evidence="1">
    <location>
        <begin position="20"/>
        <end position="46"/>
    </location>
</feature>
<feature type="compositionally biased region" description="Low complexity" evidence="1">
    <location>
        <begin position="80"/>
        <end position="98"/>
    </location>
</feature>
<organism evidence="2 3">
    <name type="scientific">Streptomyces nojiriensis</name>
    <dbReference type="NCBI Taxonomy" id="66374"/>
    <lineage>
        <taxon>Bacteria</taxon>
        <taxon>Bacillati</taxon>
        <taxon>Actinomycetota</taxon>
        <taxon>Actinomycetes</taxon>
        <taxon>Kitasatosporales</taxon>
        <taxon>Streptomycetaceae</taxon>
        <taxon>Streptomyces</taxon>
    </lineage>
</organism>
<reference evidence="3" key="1">
    <citation type="submission" date="2023-07" db="EMBL/GenBank/DDBJ databases">
        <title>Whole genome shotgun sequence of Streptomyces nojiriensis NBRC 13794.</title>
        <authorList>
            <person name="Komaki H."/>
            <person name="Tamura T."/>
        </authorList>
    </citation>
    <scope>NUCLEOTIDE SEQUENCE [LARGE SCALE GENOMIC DNA]</scope>
    <source>
        <strain evidence="3">NBRC 13794</strain>
    </source>
</reference>
<name>A0ABQ3SHA8_9ACTN</name>
<dbReference type="EMBL" id="BNEC01000003">
    <property type="protein sequence ID" value="GHI67535.1"/>
    <property type="molecule type" value="Genomic_DNA"/>
</dbReference>
<proteinExistence type="predicted"/>
<accession>A0ABQ3SHA8</accession>
<feature type="compositionally biased region" description="Gly residues" evidence="1">
    <location>
        <begin position="27"/>
        <end position="43"/>
    </location>
</feature>
<keyword evidence="3" id="KW-1185">Reference proteome</keyword>
<evidence type="ECO:0000313" key="2">
    <source>
        <dbReference type="EMBL" id="GHI67535.1"/>
    </source>
</evidence>
<dbReference type="Proteomes" id="UP000613974">
    <property type="component" value="Unassembled WGS sequence"/>
</dbReference>
<evidence type="ECO:0000313" key="3">
    <source>
        <dbReference type="Proteomes" id="UP000613974"/>
    </source>
</evidence>